<evidence type="ECO:0000313" key="2">
    <source>
        <dbReference type="EMBL" id="MPC68452.1"/>
    </source>
</evidence>
<feature type="transmembrane region" description="Helical" evidence="1">
    <location>
        <begin position="94"/>
        <end position="113"/>
    </location>
</feature>
<evidence type="ECO:0000256" key="1">
    <source>
        <dbReference type="SAM" id="Phobius"/>
    </source>
</evidence>
<keyword evidence="3" id="KW-1185">Reference proteome</keyword>
<keyword evidence="1" id="KW-0472">Membrane</keyword>
<reference evidence="2 3" key="1">
    <citation type="submission" date="2019-05" db="EMBL/GenBank/DDBJ databases">
        <title>Another draft genome of Portunus trituberculatus and its Hox gene families provides insights of decapod evolution.</title>
        <authorList>
            <person name="Jeong J.-H."/>
            <person name="Song I."/>
            <person name="Kim S."/>
            <person name="Choi T."/>
            <person name="Kim D."/>
            <person name="Ryu S."/>
            <person name="Kim W."/>
        </authorList>
    </citation>
    <scope>NUCLEOTIDE SEQUENCE [LARGE SCALE GENOMIC DNA]</scope>
    <source>
        <tissue evidence="2">Muscle</tissue>
    </source>
</reference>
<dbReference type="AlphaFoldDB" id="A0A5B7HBP8"/>
<evidence type="ECO:0000313" key="3">
    <source>
        <dbReference type="Proteomes" id="UP000324222"/>
    </source>
</evidence>
<comment type="caution">
    <text evidence="2">The sequence shown here is derived from an EMBL/GenBank/DDBJ whole genome shotgun (WGS) entry which is preliminary data.</text>
</comment>
<dbReference type="EMBL" id="VSRR010027866">
    <property type="protein sequence ID" value="MPC68452.1"/>
    <property type="molecule type" value="Genomic_DNA"/>
</dbReference>
<keyword evidence="1" id="KW-0812">Transmembrane</keyword>
<accession>A0A5B7HBP8</accession>
<name>A0A5B7HBP8_PORTR</name>
<organism evidence="2 3">
    <name type="scientific">Portunus trituberculatus</name>
    <name type="common">Swimming crab</name>
    <name type="synonym">Neptunus trituberculatus</name>
    <dbReference type="NCBI Taxonomy" id="210409"/>
    <lineage>
        <taxon>Eukaryota</taxon>
        <taxon>Metazoa</taxon>
        <taxon>Ecdysozoa</taxon>
        <taxon>Arthropoda</taxon>
        <taxon>Crustacea</taxon>
        <taxon>Multicrustacea</taxon>
        <taxon>Malacostraca</taxon>
        <taxon>Eumalacostraca</taxon>
        <taxon>Eucarida</taxon>
        <taxon>Decapoda</taxon>
        <taxon>Pleocyemata</taxon>
        <taxon>Brachyura</taxon>
        <taxon>Eubrachyura</taxon>
        <taxon>Portunoidea</taxon>
        <taxon>Portunidae</taxon>
        <taxon>Portuninae</taxon>
        <taxon>Portunus</taxon>
    </lineage>
</organism>
<proteinExistence type="predicted"/>
<keyword evidence="1" id="KW-1133">Transmembrane helix</keyword>
<dbReference type="Proteomes" id="UP000324222">
    <property type="component" value="Unassembled WGS sequence"/>
</dbReference>
<protein>
    <submittedName>
        <fullName evidence="2">Uncharacterized protein</fullName>
    </submittedName>
</protein>
<sequence>MTPGLPKHLSPPPSLLARIGASQLGAVKPPELVRHQPRQPQPRILPPLHPVTTPLLESTYRGGFVGLSERGFRHHQAHLFSIPPLSAETLSSGIIFSLVVALLLFGLFTYCVMC</sequence>
<gene>
    <name evidence="2" type="ORF">E2C01_062654</name>
</gene>